<gene>
    <name evidence="12" type="ORF">A3D99_03980</name>
</gene>
<evidence type="ECO:0000256" key="6">
    <source>
        <dbReference type="ARBA" id="ARBA00022723"/>
    </source>
</evidence>
<dbReference type="Gene3D" id="3.50.30.50">
    <property type="entry name" value="Putative cyclase"/>
    <property type="match status" value="1"/>
</dbReference>
<dbReference type="PANTHER" id="PTHR31118:SF12">
    <property type="entry name" value="CYCLASE-LIKE PROTEIN 2"/>
    <property type="match status" value="1"/>
</dbReference>
<keyword evidence="7" id="KW-0378">Hydrolase</keyword>
<dbReference type="EC" id="3.5.1.9" evidence="4"/>
<sequence length="201" mass="21524">MLIDISRPIHAGMAIYPNNPGVSIRNIQKATDGASALSEITIGSHTGTHIDALSHIDPMGSGVDTYSLDQLVGACDVIEIAHDVSVIHEVDLSQTTTPRVLIKTRNSSMNPDEFDADFVALAEDAAQELMRRGVRLVGIDALSIKKKGVKDRVHEIFLRAGVCILEGLYLADAPAGCHELFCLPLPLVGIDGVPARAILRI</sequence>
<evidence type="ECO:0000256" key="8">
    <source>
        <dbReference type="ARBA" id="ARBA00022833"/>
    </source>
</evidence>
<dbReference type="PANTHER" id="PTHR31118">
    <property type="entry name" value="CYCLASE-LIKE PROTEIN 2"/>
    <property type="match status" value="1"/>
</dbReference>
<dbReference type="FunFam" id="3.50.30.50:FF:000001">
    <property type="entry name" value="Kynurenine formamidase"/>
    <property type="match status" value="1"/>
</dbReference>
<comment type="cofactor">
    <cofactor evidence="1">
        <name>Zn(2+)</name>
        <dbReference type="ChEBI" id="CHEBI:29105"/>
    </cofactor>
</comment>
<dbReference type="AlphaFoldDB" id="A0A1G1X3F2"/>
<comment type="subunit">
    <text evidence="3">Homodimer.</text>
</comment>
<accession>A0A1G1X3F2</accession>
<comment type="catalytic activity">
    <reaction evidence="10">
        <text>N-formyl-L-kynurenine + H2O = L-kynurenine + formate + H(+)</text>
        <dbReference type="Rhea" id="RHEA:13009"/>
        <dbReference type="ChEBI" id="CHEBI:15377"/>
        <dbReference type="ChEBI" id="CHEBI:15378"/>
        <dbReference type="ChEBI" id="CHEBI:15740"/>
        <dbReference type="ChEBI" id="CHEBI:57959"/>
        <dbReference type="ChEBI" id="CHEBI:58629"/>
        <dbReference type="EC" id="3.5.1.9"/>
    </reaction>
</comment>
<evidence type="ECO:0000256" key="11">
    <source>
        <dbReference type="ARBA" id="ARBA00060547"/>
    </source>
</evidence>
<evidence type="ECO:0000256" key="2">
    <source>
        <dbReference type="ARBA" id="ARBA00002204"/>
    </source>
</evidence>
<evidence type="ECO:0000256" key="3">
    <source>
        <dbReference type="ARBA" id="ARBA00011738"/>
    </source>
</evidence>
<keyword evidence="6" id="KW-0479">Metal-binding</keyword>
<evidence type="ECO:0000256" key="5">
    <source>
        <dbReference type="ARBA" id="ARBA00014889"/>
    </source>
</evidence>
<dbReference type="GO" id="GO:0004061">
    <property type="term" value="F:arylformamidase activity"/>
    <property type="evidence" value="ECO:0007669"/>
    <property type="project" value="UniProtKB-EC"/>
</dbReference>
<reference evidence="12 13" key="1">
    <citation type="journal article" date="2016" name="Nat. Commun.">
        <title>Thousands of microbial genomes shed light on interconnected biogeochemical processes in an aquifer system.</title>
        <authorList>
            <person name="Anantharaman K."/>
            <person name="Brown C.T."/>
            <person name="Hug L.A."/>
            <person name="Sharon I."/>
            <person name="Castelle C.J."/>
            <person name="Probst A.J."/>
            <person name="Thomas B.C."/>
            <person name="Singh A."/>
            <person name="Wilkins M.J."/>
            <person name="Karaoz U."/>
            <person name="Brodie E.L."/>
            <person name="Williams K.H."/>
            <person name="Hubbard S.S."/>
            <person name="Banfield J.F."/>
        </authorList>
    </citation>
    <scope>NUCLEOTIDE SEQUENCE [LARGE SCALE GENOMIC DNA]</scope>
</reference>
<evidence type="ECO:0000313" key="13">
    <source>
        <dbReference type="Proteomes" id="UP000177528"/>
    </source>
</evidence>
<name>A0A1G1X3F2_9BACT</name>
<evidence type="ECO:0000256" key="1">
    <source>
        <dbReference type="ARBA" id="ARBA00001947"/>
    </source>
</evidence>
<keyword evidence="8" id="KW-0862">Zinc</keyword>
<dbReference type="InterPro" id="IPR037175">
    <property type="entry name" value="KFase_sf"/>
</dbReference>
<dbReference type="Pfam" id="PF04199">
    <property type="entry name" value="Cyclase"/>
    <property type="match status" value="1"/>
</dbReference>
<dbReference type="GO" id="GO:0046872">
    <property type="term" value="F:metal ion binding"/>
    <property type="evidence" value="ECO:0007669"/>
    <property type="project" value="UniProtKB-KW"/>
</dbReference>
<keyword evidence="9" id="KW-0823">Tryptophan catabolism</keyword>
<evidence type="ECO:0000256" key="4">
    <source>
        <dbReference type="ARBA" id="ARBA00012930"/>
    </source>
</evidence>
<dbReference type="EMBL" id="MHHR01000026">
    <property type="protein sequence ID" value="OGY33867.1"/>
    <property type="molecule type" value="Genomic_DNA"/>
</dbReference>
<proteinExistence type="predicted"/>
<dbReference type="Proteomes" id="UP000177528">
    <property type="component" value="Unassembled WGS sequence"/>
</dbReference>
<comment type="caution">
    <text evidence="12">The sequence shown here is derived from an EMBL/GenBank/DDBJ whole genome shotgun (WGS) entry which is preliminary data.</text>
</comment>
<comment type="pathway">
    <text evidence="11">Amino-acid degradation; L-tryptophan degradation via kynurenine pathway; L-kynurenine from L-tryptophan: step 2/2.</text>
</comment>
<organism evidence="12 13">
    <name type="scientific">Candidatus Andersenbacteria bacterium RIFCSPHIGHO2_12_FULL_45_11</name>
    <dbReference type="NCBI Taxonomy" id="1797281"/>
    <lineage>
        <taxon>Bacteria</taxon>
        <taxon>Candidatus Anderseniibacteriota</taxon>
    </lineage>
</organism>
<protein>
    <recommendedName>
        <fullName evidence="5">Kynurenine formamidase</fullName>
        <ecNumber evidence="4">3.5.1.9</ecNumber>
    </recommendedName>
</protein>
<evidence type="ECO:0000256" key="10">
    <source>
        <dbReference type="ARBA" id="ARBA00048496"/>
    </source>
</evidence>
<evidence type="ECO:0000256" key="9">
    <source>
        <dbReference type="ARBA" id="ARBA00023079"/>
    </source>
</evidence>
<dbReference type="SUPFAM" id="SSF102198">
    <property type="entry name" value="Putative cyclase"/>
    <property type="match status" value="1"/>
</dbReference>
<evidence type="ECO:0000313" key="12">
    <source>
        <dbReference type="EMBL" id="OGY33867.1"/>
    </source>
</evidence>
<dbReference type="GO" id="GO:0019441">
    <property type="term" value="P:L-tryptophan catabolic process to kynurenine"/>
    <property type="evidence" value="ECO:0007669"/>
    <property type="project" value="InterPro"/>
</dbReference>
<evidence type="ECO:0000256" key="7">
    <source>
        <dbReference type="ARBA" id="ARBA00022801"/>
    </source>
</evidence>
<dbReference type="InterPro" id="IPR007325">
    <property type="entry name" value="KFase/CYL"/>
</dbReference>
<comment type="function">
    <text evidence="2">Catalyzes the hydrolysis of N-formyl-L-kynurenine to L-kynurenine, the second step in the kynurenine pathway of tryptophan degradation.</text>
</comment>